<dbReference type="GO" id="GO:0035361">
    <property type="term" value="C:Cul8-RING ubiquitin ligase complex"/>
    <property type="evidence" value="ECO:0007669"/>
    <property type="project" value="TreeGrafter"/>
</dbReference>
<reference evidence="3 4" key="1">
    <citation type="submission" date="2016-07" db="EMBL/GenBank/DDBJ databases">
        <title>Pervasive Adenine N6-methylation of Active Genes in Fungi.</title>
        <authorList>
            <consortium name="DOE Joint Genome Institute"/>
            <person name="Mondo S.J."/>
            <person name="Dannebaum R.O."/>
            <person name="Kuo R.C."/>
            <person name="Labutti K."/>
            <person name="Haridas S."/>
            <person name="Kuo A."/>
            <person name="Salamov A."/>
            <person name="Ahrendt S.R."/>
            <person name="Lipzen A."/>
            <person name="Sullivan W."/>
            <person name="Andreopoulos W.B."/>
            <person name="Clum A."/>
            <person name="Lindquist E."/>
            <person name="Daum C."/>
            <person name="Ramamoorthy G.K."/>
            <person name="Gryganskyi A."/>
            <person name="Culley D."/>
            <person name="Magnuson J.K."/>
            <person name="James T.Y."/>
            <person name="O'Malley M.A."/>
            <person name="Stajich J.E."/>
            <person name="Spatafora J.W."/>
            <person name="Visel A."/>
            <person name="Grigoriev I.V."/>
        </authorList>
    </citation>
    <scope>NUCLEOTIDE SEQUENCE [LARGE SCALE GENOMIC DNA]</scope>
    <source>
        <strain evidence="3 4">NRRL 3116</strain>
    </source>
</reference>
<dbReference type="RefSeq" id="XP_021883145.1">
    <property type="nucleotide sequence ID" value="XM_022023624.1"/>
</dbReference>
<feature type="compositionally biased region" description="Low complexity" evidence="1">
    <location>
        <begin position="739"/>
        <end position="750"/>
    </location>
</feature>
<dbReference type="EMBL" id="MCFF01000011">
    <property type="protein sequence ID" value="ORZ21894.1"/>
    <property type="molecule type" value="Genomic_DNA"/>
</dbReference>
<feature type="compositionally biased region" description="Basic residues" evidence="1">
    <location>
        <begin position="562"/>
        <end position="575"/>
    </location>
</feature>
<feature type="region of interest" description="Disordered" evidence="1">
    <location>
        <begin position="136"/>
        <end position="155"/>
    </location>
</feature>
<dbReference type="PANTHER" id="PTHR28122:SF1">
    <property type="entry name" value="E3 UBIQUITIN-PROTEIN LIGASE SUBSTRATE RECEPTOR MMS22"/>
    <property type="match status" value="1"/>
</dbReference>
<keyword evidence="4" id="KW-1185">Reference proteome</keyword>
<proteinExistence type="predicted"/>
<dbReference type="Pfam" id="PF14910">
    <property type="entry name" value="MMS22L_N"/>
    <property type="match status" value="1"/>
</dbReference>
<accession>A0A1Y2GSX6</accession>
<evidence type="ECO:0000313" key="3">
    <source>
        <dbReference type="EMBL" id="ORZ21894.1"/>
    </source>
</evidence>
<comment type="caution">
    <text evidence="3">The sequence shown here is derived from an EMBL/GenBank/DDBJ whole genome shotgun (WGS) entry which is preliminary data.</text>
</comment>
<dbReference type="GO" id="GO:0000724">
    <property type="term" value="P:double-strand break repair via homologous recombination"/>
    <property type="evidence" value="ECO:0007669"/>
    <property type="project" value="TreeGrafter"/>
</dbReference>
<feature type="domain" description="Protein MMS22-like N-terminal" evidence="2">
    <location>
        <begin position="1299"/>
        <end position="1448"/>
    </location>
</feature>
<sequence>MKNRGASKKRPTAVAKVPFIATNTHDSNKEHTRGSEEVKQHDNLKNLEVIDHLEKETVSSSRHVATAYLVRAAALMTMSEANPIPFATIARKSRVGLGEESLLTLSCVSPDTNDILYSCKASQSGQASVIDSPFVVSASESEEEDEDNADQKNKSKAVVNYNGVMDVVDKVTTESTREIHDGFNVTNGGSNDFSMSSPIATSMDIALVDDTASASVTNGTLPMAGINDPNDNDTMSGGPQSLFRNSESFEPVGSLITALSSELDTHNTMYDCLVSDTPASPPTQQIHHSQPIFRSYPLRERTIQQRQPYTVDKQQHAYFYKKRTNNIEQPSLTRITSNEGILSQNHQDDEEDSDYEENRTERNALKEPELIIPSRRRFIRTLRGKNESALDSLIQDLDNDGLPSIDELRHQFMALQSAGSFSPTAEDLEQFSSDDVSSPSNMKRRLKRLVHQRLESLDNLDEGPKSNSNTRASNVTKAYSSSNRIGSSSRQLSLSPPPMAHSEDLADIDTNANKVGSPRPENEHDIRPTKRSKKSWQHVLPRSFFKQHNLPQDPIELKTMRSKWSRTKPPGRRTTSKPDHLLPPHVAKRRIPSMKQGDDGLKDFFARLGQEQEESEDEADHTAVVSQHASPEDREDVLEHNLFRDEDWSSHPTLDDTVATRGGLSWTRRNTQNYRASLSQQTISSDEEDFSLNDNERKRRVLDSTLPSYFPSVKAMHQASHRKTEDLIDRMIVRQRHATSTSRRPSSATISRKRRRMGGDHSFRDIHRINSSRPYSRPHKRSTHSLRAEVNGEASDSQSEAWTEFRDQDFDTAPRKRAGGDLFGNYDLTYRHMQVSESDDTDDDIVGGQLRLTQMFKSQRGTHSPHYALPRYDSFRTASPKPVGPLLGIQIVTNNNSMVKPRHINNSRSAFIQRRTRVNRSKQPQKQGKQKNATPHTSRGMLYSVVEDLQRPVKTKESRPKVSYLPWTARFQPGGPAQYIDKPVFQSISRTIPTMQRAQVPVQQPNFGRLEKRRQKTPEKVGNCCEPEQSRSYEESASTPILNFQPQSTECPTAIPRSRAAFKRNKNDIASEGTIANGLYFSRDTYIGRGSLTRLLSSISAHANDKEAMAQPTILDLAFFGRPFIPNWKDMTSVEHDLGVVVLDWKRRFQLIQEWSIARETHLRNGSDVSTEFISVLDALATFGNLLIERFSAMERTEHTSFWRVFKSAVVGPLARLIESERIERKRSLDAILVLWTRWSLMAWAVIADCVLLTEYSHADSAIRALMGQLLDVSDAGFLARLSTSLDPQYGGLIGGEDVIEIWICSIHLLNRYSEVRTGSSDFWRSLNRQLQHRWEGINQSLDVTGDRSQYLEWQIQANHFMDLLQQLCRLHQFEANGSSNASIKVKDNWGLVRWMLDQDWLGRVPSESADAEYHVRRFLVFCHSRIHIWDWFPSVDVVVGVYRHFSKQGFRDMPTEPGYRLPEFLKRMITRLPRRHTHAGEQITNDKLTGLNVNMSLVTSVEEHDRCFEVYLKVLAMTIWWQLYHIDLDQGEPDGTQRAQKTIVDQWDRSTDSLSYQGAIYEALDRANKIKVCKRMLAAISVPVSLTMPSSEGYTYSSVCNLCNLALIIDLLVPDVLRPSSVGQIRSILQFEESDNASRTISLESVYYLGTIWQRQREHKFEGRESGRQLTKILENIFSRLAFLCDIFENEWVAISDGSATSTSLANQQQQQTGMIGIVVSQLSRLLHQERFFFPRRLSFPNIAFLDQRLSRIFNPEVPYPPKLREQVLDVIVRFLTLRRMYMIQHQGSIVRKGQGTTNVVEDEFSWLDDERLVFDENDLEDFVAPPGNSPLDSIPKATLTSINTATNPSCTPMDLPENNDFGHVLWSWVYPSLLELVKIHQQTLINAADPHQPIQNPTSLAVEYLSKQGTWIALGILADCGVILLKQHHLKMHDITGIFGQKPSYTPWMQFKVLQNQLVWATRVAESWPEVLMEHEDLFLRLWFATIGLPAHELTLQHRFTKAIADIVRVGSQSLSGQNSGLCKELFKNLPSAPLDLGHLHGNKSATDQWSKSVKEKAWWHQKLMRDRPKLIERVLSNMGEHCRSVRDDISPYRAAAVKGRCQGYLNMLLIRIKADAERLESKRLALETMQLADFSHLVIGYIMQHCGVIIKDSGLLRTDDSILNFLTSSQHFPQPPVDCIQIVTRIRGYAMLYNDGEDHFFQDVLEMILSQLKLVHGKNSMRFDWPEREPSAGGALVANVVTMRISDRGNSCDVTLTPNGSEVQFLSAFPMGSELGIQNENATALPINNKAPLRRRNTGMTSLRHLVGQPWRVIIQALLSSRAEDQLSPYEETQEALWALTASLDNSGVFGENWRQWNAITSSFRVMVFVSITRPLLTAFLGSEGYRSIRPAFLQGEGGIISTALRLPRRLDLIIIAAAACRWTISVIEGLAGSVDAMIHQLRKEPQAQMSAELAGQRYCMNTALMAIQSFQYETAMLFPSLLQCLVGCLDLINIEWLQIVRERLGDLRPVIEAQNPFMENSKDTLRAIHLFGQVLQIIRTILPVLIKVQAQYPDFYVIDKRNGAWQNAVLVLAQCALDRGLFLMQYLGGATPDERSSDESIYLNEGHGSSLWFENFMTKRMSDYTIKADQISGTWNLSSAEARLPDFLEQLTKLAPLERRVHVELHKISSLECWRSDVLSWNSEAAKAHDEPSSNINQQSHQQQQKLHSILRDTKNTASREQKWCLLKKQDWVLWSFLSSFLDFCRSASAISPRFQRQVQRGFHLLLKDPDAVNPSIVLGSVPQNHSVWRHLLDHSVDPFSDGKTQTSSWNILQWCMAKEWRLALMEYPEQSNFVFASDPEPAPWLF</sequence>
<feature type="region of interest" description="Disordered" evidence="1">
    <location>
        <begin position="677"/>
        <end position="696"/>
    </location>
</feature>
<dbReference type="PANTHER" id="PTHR28122">
    <property type="entry name" value="E3 UBIQUITIN-PROTEIN LIGASE SUBSTRATE RECEPTOR MMS22"/>
    <property type="match status" value="1"/>
</dbReference>
<feature type="compositionally biased region" description="Polar residues" evidence="1">
    <location>
        <begin position="465"/>
        <end position="479"/>
    </location>
</feature>
<name>A0A1Y2GSX6_9FUNG</name>
<dbReference type="Proteomes" id="UP000193648">
    <property type="component" value="Unassembled WGS sequence"/>
</dbReference>
<feature type="region of interest" description="Disordered" evidence="1">
    <location>
        <begin position="2693"/>
        <end position="2712"/>
    </location>
</feature>
<dbReference type="OrthoDB" id="2386201at2759"/>
<dbReference type="STRING" id="64571.A0A1Y2GSX6"/>
<feature type="region of interest" description="Disordered" evidence="1">
    <location>
        <begin position="456"/>
        <end position="535"/>
    </location>
</feature>
<dbReference type="InParanoid" id="A0A1Y2GSX6"/>
<feature type="region of interest" description="Disordered" evidence="1">
    <location>
        <begin position="329"/>
        <end position="368"/>
    </location>
</feature>
<feature type="compositionally biased region" description="Low complexity" evidence="1">
    <location>
        <begin position="480"/>
        <end position="494"/>
    </location>
</feature>
<feature type="compositionally biased region" description="Basic and acidic residues" evidence="1">
    <location>
        <begin position="757"/>
        <end position="768"/>
    </location>
</feature>
<feature type="compositionally biased region" description="Polar residues" evidence="1">
    <location>
        <begin position="329"/>
        <end position="345"/>
    </location>
</feature>
<dbReference type="GO" id="GO:0031297">
    <property type="term" value="P:replication fork processing"/>
    <property type="evidence" value="ECO:0007669"/>
    <property type="project" value="InterPro"/>
</dbReference>
<dbReference type="GeneID" id="33565468"/>
<evidence type="ECO:0000313" key="4">
    <source>
        <dbReference type="Proteomes" id="UP000193648"/>
    </source>
</evidence>
<dbReference type="InterPro" id="IPR029425">
    <property type="entry name" value="MMS22L_N"/>
</dbReference>
<gene>
    <name evidence="3" type="ORF">BCR41DRAFT_350193</name>
</gene>
<dbReference type="GO" id="GO:0005634">
    <property type="term" value="C:nucleus"/>
    <property type="evidence" value="ECO:0007669"/>
    <property type="project" value="InterPro"/>
</dbReference>
<evidence type="ECO:0000256" key="1">
    <source>
        <dbReference type="SAM" id="MobiDB-lite"/>
    </source>
</evidence>
<feature type="region of interest" description="Disordered" evidence="1">
    <location>
        <begin position="735"/>
        <end position="808"/>
    </location>
</feature>
<dbReference type="InterPro" id="IPR019021">
    <property type="entry name" value="Mms22"/>
</dbReference>
<evidence type="ECO:0000259" key="2">
    <source>
        <dbReference type="Pfam" id="PF14910"/>
    </source>
</evidence>
<feature type="compositionally biased region" description="Polar residues" evidence="1">
    <location>
        <begin position="921"/>
        <end position="937"/>
    </location>
</feature>
<feature type="region of interest" description="Disordered" evidence="1">
    <location>
        <begin position="562"/>
        <end position="635"/>
    </location>
</feature>
<feature type="region of interest" description="Disordered" evidence="1">
    <location>
        <begin position="913"/>
        <end position="940"/>
    </location>
</feature>
<protein>
    <recommendedName>
        <fullName evidence="2">Protein MMS22-like N-terminal domain-containing protein</fullName>
    </recommendedName>
</protein>
<organism evidence="3 4">
    <name type="scientific">Lobosporangium transversale</name>
    <dbReference type="NCBI Taxonomy" id="64571"/>
    <lineage>
        <taxon>Eukaryota</taxon>
        <taxon>Fungi</taxon>
        <taxon>Fungi incertae sedis</taxon>
        <taxon>Mucoromycota</taxon>
        <taxon>Mortierellomycotina</taxon>
        <taxon>Mortierellomycetes</taxon>
        <taxon>Mortierellales</taxon>
        <taxon>Mortierellaceae</taxon>
        <taxon>Lobosporangium</taxon>
    </lineage>
</organism>
<feature type="compositionally biased region" description="Basic and acidic residues" evidence="1">
    <location>
        <begin position="596"/>
        <end position="605"/>
    </location>
</feature>
<feature type="compositionally biased region" description="Low complexity" evidence="1">
    <location>
        <begin position="2697"/>
        <end position="2712"/>
    </location>
</feature>
<feature type="compositionally biased region" description="Basic and acidic residues" evidence="1">
    <location>
        <begin position="356"/>
        <end position="368"/>
    </location>
</feature>